<dbReference type="RefSeq" id="XP_038045931.1">
    <property type="nucleotide sequence ID" value="XM_038190003.1"/>
</dbReference>
<evidence type="ECO:0000313" key="17">
    <source>
        <dbReference type="Proteomes" id="UP000887568"/>
    </source>
</evidence>
<dbReference type="InterPro" id="IPR012227">
    <property type="entry name" value="TNF_rcpt-assoc_TRAF_met"/>
</dbReference>
<evidence type="ECO:0000256" key="8">
    <source>
        <dbReference type="ARBA" id="ARBA00022833"/>
    </source>
</evidence>
<keyword evidence="7 11" id="KW-0863">Zinc-finger</keyword>
<protein>
    <recommendedName>
        <fullName evidence="18">TNF receptor-associated factor</fullName>
    </recommendedName>
</protein>
<reference evidence="16" key="1">
    <citation type="submission" date="2022-11" db="UniProtKB">
        <authorList>
            <consortium name="EnsemblMetazoa"/>
        </authorList>
    </citation>
    <scope>IDENTIFICATION</scope>
</reference>
<evidence type="ECO:0000256" key="1">
    <source>
        <dbReference type="ARBA" id="ARBA00004496"/>
    </source>
</evidence>
<dbReference type="Gene3D" id="3.30.40.10">
    <property type="entry name" value="Zinc/RING finger domain, C3HC4 (zinc finger)"/>
    <property type="match status" value="3"/>
</dbReference>
<evidence type="ECO:0000259" key="14">
    <source>
        <dbReference type="PROSITE" id="PS50144"/>
    </source>
</evidence>
<evidence type="ECO:0000256" key="9">
    <source>
        <dbReference type="ARBA" id="ARBA00022843"/>
    </source>
</evidence>
<dbReference type="EnsemblMetazoa" id="XM_038190003.1">
    <property type="protein sequence ID" value="XP_038045931.1"/>
    <property type="gene ID" value="LOC119720349"/>
</dbReference>
<dbReference type="PANTHER" id="PTHR10131">
    <property type="entry name" value="TNF RECEPTOR ASSOCIATED FACTOR"/>
    <property type="match status" value="1"/>
</dbReference>
<evidence type="ECO:0000256" key="12">
    <source>
        <dbReference type="SAM" id="Coils"/>
    </source>
</evidence>
<dbReference type="Pfam" id="PF13445">
    <property type="entry name" value="zf-RING_UBOX"/>
    <property type="match status" value="1"/>
</dbReference>
<evidence type="ECO:0000256" key="7">
    <source>
        <dbReference type="ARBA" id="ARBA00022771"/>
    </source>
</evidence>
<keyword evidence="5 11" id="KW-0479">Metal-binding</keyword>
<dbReference type="OMA" id="GHRYCDS"/>
<dbReference type="InterPro" id="IPR001841">
    <property type="entry name" value="Znf_RING"/>
</dbReference>
<feature type="domain" description="TRAF-type" evidence="15">
    <location>
        <begin position="161"/>
        <end position="218"/>
    </location>
</feature>
<evidence type="ECO:0000256" key="10">
    <source>
        <dbReference type="ARBA" id="ARBA00023054"/>
    </source>
</evidence>
<dbReference type="InterPro" id="IPR027370">
    <property type="entry name" value="Znf-RING_euk"/>
</dbReference>
<keyword evidence="17" id="KW-1185">Reference proteome</keyword>
<dbReference type="Pfam" id="PF21355">
    <property type="entry name" value="TRAF-mep_MATH"/>
    <property type="match status" value="1"/>
</dbReference>
<dbReference type="RefSeq" id="XP_038045932.1">
    <property type="nucleotide sequence ID" value="XM_038190004.1"/>
</dbReference>
<name>A0A913Z4K6_PATMI</name>
<dbReference type="GO" id="GO:0005737">
    <property type="term" value="C:cytoplasm"/>
    <property type="evidence" value="ECO:0007669"/>
    <property type="project" value="UniProtKB-SubCell"/>
</dbReference>
<feature type="coiled-coil region" evidence="12">
    <location>
        <begin position="308"/>
        <end position="339"/>
    </location>
</feature>
<evidence type="ECO:0000259" key="13">
    <source>
        <dbReference type="PROSITE" id="PS50089"/>
    </source>
</evidence>
<dbReference type="Gene3D" id="1.20.5.170">
    <property type="match status" value="1"/>
</dbReference>
<dbReference type="SUPFAM" id="SSF57850">
    <property type="entry name" value="RING/U-box"/>
    <property type="match status" value="1"/>
</dbReference>
<evidence type="ECO:0008006" key="18">
    <source>
        <dbReference type="Google" id="ProtNLM"/>
    </source>
</evidence>
<feature type="zinc finger region" description="TRAF-type" evidence="11">
    <location>
        <begin position="161"/>
        <end position="218"/>
    </location>
</feature>
<dbReference type="FunFam" id="2.60.210.10:FF:000001">
    <property type="entry name" value="TNF receptor-associated factor"/>
    <property type="match status" value="1"/>
</dbReference>
<dbReference type="Gene3D" id="2.60.210.10">
    <property type="entry name" value="Apoptosis, Tumor Necrosis Factor Receptor Associated Protein 2, Chain A"/>
    <property type="match status" value="1"/>
</dbReference>
<feature type="zinc finger region" description="TRAF-type" evidence="11">
    <location>
        <begin position="106"/>
        <end position="154"/>
    </location>
</feature>
<dbReference type="PIRSF" id="PIRSF015614">
    <property type="entry name" value="TRAF"/>
    <property type="match status" value="1"/>
</dbReference>
<dbReference type="EnsemblMetazoa" id="XM_038190004.1">
    <property type="protein sequence ID" value="XP_038045932.1"/>
    <property type="gene ID" value="LOC119720349"/>
</dbReference>
<dbReference type="Proteomes" id="UP000887568">
    <property type="component" value="Unplaced"/>
</dbReference>
<dbReference type="PROSITE" id="PS00518">
    <property type="entry name" value="ZF_RING_1"/>
    <property type="match status" value="1"/>
</dbReference>
<sequence>MPGHSKELFREPSIAERFLCCICLMVFRDAVQSPCGHRYCESCIKEKIKNESERRCPSCPDDSSEGIIDELYPDYAARKDLRNASVKCINEGCNWTGKLQEYCQEHEASCPFERIKCLKSGCGKTLKRGDLSHHLERECPMRVIECRFCKKQLPYKEAKKHTTECPDSPVTCNCGKRVARSQMEKHLNPDTGDCIKRKAKCVFHPLGCNAKVVASGLEDHMNKNAMEHNRMIVDAIGSSPLPKDKNGGAQPLHNGLEDVFKIKGSASSLPEATLKELAELLKEQLVFKADDPTETKLKKSGAHGSVDVAALQHEITNLRKETKKQKADLENTLATKLEREWAEKIKNTNAMIAVLDQRTETYQQVLAVLSNELEALHAKAMALEKQNTYLKEVTERQEKRLQSQDQMLTLKNIALAEQELRIQALEAASFDGVLLWRISEYNRRRQDAVSGKTTSFYSPVFYTSRHGYKMSARVYLNGDGMGKHTHMSLFFVVMRGRHDALLPWPFQQKVTFMLLDQNKRDHIVDAFRPDPTSNSFKKPSSDMNIASGCPLFVTQELLMASNSYVKDDTMFIKVVVDTTGLEKL</sequence>
<keyword evidence="3" id="KW-1017">Isopeptide bond</keyword>
<dbReference type="GO" id="GO:0009898">
    <property type="term" value="C:cytoplasmic side of plasma membrane"/>
    <property type="evidence" value="ECO:0007669"/>
    <property type="project" value="TreeGrafter"/>
</dbReference>
<evidence type="ECO:0000256" key="6">
    <source>
        <dbReference type="ARBA" id="ARBA00022737"/>
    </source>
</evidence>
<dbReference type="PROSITE" id="PS50089">
    <property type="entry name" value="ZF_RING_2"/>
    <property type="match status" value="1"/>
</dbReference>
<dbReference type="GO" id="GO:0042981">
    <property type="term" value="P:regulation of apoptotic process"/>
    <property type="evidence" value="ECO:0007669"/>
    <property type="project" value="InterPro"/>
</dbReference>
<organism evidence="16 17">
    <name type="scientific">Patiria miniata</name>
    <name type="common">Bat star</name>
    <name type="synonym">Asterina miniata</name>
    <dbReference type="NCBI Taxonomy" id="46514"/>
    <lineage>
        <taxon>Eukaryota</taxon>
        <taxon>Metazoa</taxon>
        <taxon>Echinodermata</taxon>
        <taxon>Eleutherozoa</taxon>
        <taxon>Asterozoa</taxon>
        <taxon>Asteroidea</taxon>
        <taxon>Valvatacea</taxon>
        <taxon>Valvatida</taxon>
        <taxon>Asterinidae</taxon>
        <taxon>Patiria</taxon>
    </lineage>
</organism>
<evidence type="ECO:0000256" key="3">
    <source>
        <dbReference type="ARBA" id="ARBA00022499"/>
    </source>
</evidence>
<dbReference type="OrthoDB" id="6499288at2759"/>
<dbReference type="InterPro" id="IPR001293">
    <property type="entry name" value="Znf_TRAF"/>
</dbReference>
<dbReference type="GeneID" id="119720349"/>
<dbReference type="InterPro" id="IPR049342">
    <property type="entry name" value="TRAF1-6_MATH_dom"/>
</dbReference>
<comment type="subcellular location">
    <subcellularLocation>
        <location evidence="1">Cytoplasm</location>
    </subcellularLocation>
</comment>
<evidence type="ECO:0000256" key="5">
    <source>
        <dbReference type="ARBA" id="ARBA00022723"/>
    </source>
</evidence>
<dbReference type="SMART" id="SM00061">
    <property type="entry name" value="MATH"/>
    <property type="match status" value="1"/>
</dbReference>
<proteinExistence type="predicted"/>
<dbReference type="GO" id="GO:0006915">
    <property type="term" value="P:apoptotic process"/>
    <property type="evidence" value="ECO:0007669"/>
    <property type="project" value="UniProtKB-KW"/>
</dbReference>
<dbReference type="SUPFAM" id="SSF49599">
    <property type="entry name" value="TRAF domain-like"/>
    <property type="match status" value="3"/>
</dbReference>
<evidence type="ECO:0000256" key="2">
    <source>
        <dbReference type="ARBA" id="ARBA00022490"/>
    </source>
</evidence>
<feature type="domain" description="RING-type" evidence="13">
    <location>
        <begin position="20"/>
        <end position="59"/>
    </location>
</feature>
<dbReference type="GO" id="GO:0008270">
    <property type="term" value="F:zinc ion binding"/>
    <property type="evidence" value="ECO:0007669"/>
    <property type="project" value="UniProtKB-KW"/>
</dbReference>
<keyword evidence="2" id="KW-0963">Cytoplasm</keyword>
<dbReference type="InterPro" id="IPR002083">
    <property type="entry name" value="MATH/TRAF_dom"/>
</dbReference>
<dbReference type="InterPro" id="IPR008974">
    <property type="entry name" value="TRAF-like"/>
</dbReference>
<dbReference type="GO" id="GO:0007165">
    <property type="term" value="P:signal transduction"/>
    <property type="evidence" value="ECO:0007669"/>
    <property type="project" value="InterPro"/>
</dbReference>
<dbReference type="GO" id="GO:0005164">
    <property type="term" value="F:tumor necrosis factor receptor binding"/>
    <property type="evidence" value="ECO:0007669"/>
    <property type="project" value="TreeGrafter"/>
</dbReference>
<keyword evidence="4" id="KW-0053">Apoptosis</keyword>
<keyword evidence="9" id="KW-0832">Ubl conjugation</keyword>
<dbReference type="InterPro" id="IPR017907">
    <property type="entry name" value="Znf_RING_CS"/>
</dbReference>
<dbReference type="Pfam" id="PF02176">
    <property type="entry name" value="zf-TRAF"/>
    <property type="match status" value="1"/>
</dbReference>
<keyword evidence="6" id="KW-0677">Repeat</keyword>
<dbReference type="SMART" id="SM00184">
    <property type="entry name" value="RING"/>
    <property type="match status" value="1"/>
</dbReference>
<accession>A0A913Z4K6</accession>
<keyword evidence="10 12" id="KW-0175">Coiled coil</keyword>
<dbReference type="InterPro" id="IPR013083">
    <property type="entry name" value="Znf_RING/FYVE/PHD"/>
</dbReference>
<dbReference type="PROSITE" id="PS50145">
    <property type="entry name" value="ZF_TRAF"/>
    <property type="match status" value="2"/>
</dbReference>
<evidence type="ECO:0000259" key="15">
    <source>
        <dbReference type="PROSITE" id="PS50145"/>
    </source>
</evidence>
<evidence type="ECO:0000256" key="4">
    <source>
        <dbReference type="ARBA" id="ARBA00022703"/>
    </source>
</evidence>
<evidence type="ECO:0000313" key="16">
    <source>
        <dbReference type="EnsemblMetazoa" id="XP_038045931.1"/>
    </source>
</evidence>
<dbReference type="PANTHER" id="PTHR10131:SF138">
    <property type="entry name" value="RE66324P"/>
    <property type="match status" value="1"/>
</dbReference>
<feature type="domain" description="MATH" evidence="14">
    <location>
        <begin position="431"/>
        <end position="576"/>
    </location>
</feature>
<dbReference type="AlphaFoldDB" id="A0A913Z4K6"/>
<dbReference type="PROSITE" id="PS50144">
    <property type="entry name" value="MATH"/>
    <property type="match status" value="1"/>
</dbReference>
<dbReference type="GO" id="GO:0043122">
    <property type="term" value="P:regulation of canonical NF-kappaB signal transduction"/>
    <property type="evidence" value="ECO:0007669"/>
    <property type="project" value="TreeGrafter"/>
</dbReference>
<feature type="domain" description="TRAF-type" evidence="15">
    <location>
        <begin position="106"/>
        <end position="154"/>
    </location>
</feature>
<evidence type="ECO:0000256" key="11">
    <source>
        <dbReference type="PROSITE-ProRule" id="PRU00207"/>
    </source>
</evidence>
<keyword evidence="8 11" id="KW-0862">Zinc</keyword>